<dbReference type="PROSITE" id="PS50181">
    <property type="entry name" value="FBOX"/>
    <property type="match status" value="1"/>
</dbReference>
<dbReference type="GeneID" id="92036211"/>
<dbReference type="InterPro" id="IPR036047">
    <property type="entry name" value="F-box-like_dom_sf"/>
</dbReference>
<dbReference type="EMBL" id="JBBPEH010000011">
    <property type="protein sequence ID" value="KAK7531953.1"/>
    <property type="molecule type" value="Genomic_DNA"/>
</dbReference>
<keyword evidence="4" id="KW-1185">Reference proteome</keyword>
<reference evidence="3 4" key="1">
    <citation type="submission" date="2024-04" db="EMBL/GenBank/DDBJ databases">
        <title>Phyllosticta paracitricarpa is synonymous to the EU quarantine fungus P. citricarpa based on phylogenomic analyses.</title>
        <authorList>
            <consortium name="Lawrence Berkeley National Laboratory"/>
            <person name="Van ingen-buijs V.A."/>
            <person name="Van westerhoven A.C."/>
            <person name="Haridas S."/>
            <person name="Skiadas P."/>
            <person name="Martin F."/>
            <person name="Groenewald J.Z."/>
            <person name="Crous P.W."/>
            <person name="Seidl M.F."/>
        </authorList>
    </citation>
    <scope>NUCLEOTIDE SEQUENCE [LARGE SCALE GENOMIC DNA]</scope>
    <source>
        <strain evidence="3 4">CPC 17464</strain>
    </source>
</reference>
<dbReference type="InterPro" id="IPR001810">
    <property type="entry name" value="F-box_dom"/>
</dbReference>
<proteinExistence type="predicted"/>
<feature type="region of interest" description="Disordered" evidence="1">
    <location>
        <begin position="1"/>
        <end position="21"/>
    </location>
</feature>
<dbReference type="SUPFAM" id="SSF81383">
    <property type="entry name" value="F-box domain"/>
    <property type="match status" value="1"/>
</dbReference>
<feature type="domain" description="F-box" evidence="2">
    <location>
        <begin position="28"/>
        <end position="76"/>
    </location>
</feature>
<evidence type="ECO:0000313" key="4">
    <source>
        <dbReference type="Proteomes" id="UP001360953"/>
    </source>
</evidence>
<organism evidence="3 4">
    <name type="scientific">Phyllosticta citribraziliensis</name>
    <dbReference type="NCBI Taxonomy" id="989973"/>
    <lineage>
        <taxon>Eukaryota</taxon>
        <taxon>Fungi</taxon>
        <taxon>Dikarya</taxon>
        <taxon>Ascomycota</taxon>
        <taxon>Pezizomycotina</taxon>
        <taxon>Dothideomycetes</taxon>
        <taxon>Dothideomycetes incertae sedis</taxon>
        <taxon>Botryosphaeriales</taxon>
        <taxon>Phyllostictaceae</taxon>
        <taxon>Phyllosticta</taxon>
    </lineage>
</organism>
<evidence type="ECO:0000256" key="1">
    <source>
        <dbReference type="SAM" id="MobiDB-lite"/>
    </source>
</evidence>
<accession>A0ABR1L9N9</accession>
<dbReference type="Proteomes" id="UP001360953">
    <property type="component" value="Unassembled WGS sequence"/>
</dbReference>
<comment type="caution">
    <text evidence="3">The sequence shown here is derived from an EMBL/GenBank/DDBJ whole genome shotgun (WGS) entry which is preliminary data.</text>
</comment>
<dbReference type="Pfam" id="PF12937">
    <property type="entry name" value="F-box-like"/>
    <property type="match status" value="1"/>
</dbReference>
<sequence>MDSSTSTTNFPASPETAPQVSSSARKFPGLILDIPTEVLRQIASNLDSEDLVDLSLTCRKAARGYDPMDDEIYLPEIPRMAMIPRLGESLSEAQLNIREDVLLYQLLCVSFNLRVLRLEVFGDILPVTPVPGGFQNLRSLFLRRLPHGYGETVSDSVDNSRNTSMKDLVWLLRLPRLNEVTLDNFGALQDVGSVSAVYPGQFTPKTFALVETSFADEPSYTMRAAIHLFLRAFKSLECMEWHLSRLHPRKARTIAWVVDGLQRHKDTLKTLVLSENKVRMAPLDTQDVGRLPPEEFLDISFLSFSKLEHLCVMDMALLSRNLFDPRSNDYCRAFSVLHKLPNSLKQLAVVPFLTLGPAIHIASIVRLWNELTNFLPAMQPQMIYCLAIPFHCLEFAGINIVTGVPFTDEHGFSRFFGSVTSGFDDVSPREVFLNSQAIMERYCLWNMRQWNLLARAGRERDGRRRLEALARSG</sequence>
<dbReference type="RefSeq" id="XP_066651623.1">
    <property type="nucleotide sequence ID" value="XM_066803305.1"/>
</dbReference>
<protein>
    <recommendedName>
        <fullName evidence="2">F-box domain-containing protein</fullName>
    </recommendedName>
</protein>
<evidence type="ECO:0000259" key="2">
    <source>
        <dbReference type="PROSITE" id="PS50181"/>
    </source>
</evidence>
<name>A0ABR1L9N9_9PEZI</name>
<dbReference type="CDD" id="cd09917">
    <property type="entry name" value="F-box_SF"/>
    <property type="match status" value="1"/>
</dbReference>
<gene>
    <name evidence="3" type="ORF">J3D65DRAFT_670601</name>
</gene>
<evidence type="ECO:0000313" key="3">
    <source>
        <dbReference type="EMBL" id="KAK7531953.1"/>
    </source>
</evidence>